<evidence type="ECO:0000256" key="6">
    <source>
        <dbReference type="ARBA" id="ARBA00023049"/>
    </source>
</evidence>
<comment type="caution">
    <text evidence="9">The sequence shown here is derived from an EMBL/GenBank/DDBJ whole genome shotgun (WGS) entry which is preliminary data.</text>
</comment>
<evidence type="ECO:0000256" key="1">
    <source>
        <dbReference type="ARBA" id="ARBA00001947"/>
    </source>
</evidence>
<protein>
    <submittedName>
        <fullName evidence="9">M48 family metalloprotease</fullName>
    </submittedName>
</protein>
<name>A0A8J6N7S3_9BACT</name>
<dbReference type="GO" id="GO:0051603">
    <property type="term" value="P:proteolysis involved in protein catabolic process"/>
    <property type="evidence" value="ECO:0007669"/>
    <property type="project" value="TreeGrafter"/>
</dbReference>
<dbReference type="InterPro" id="IPR051156">
    <property type="entry name" value="Mito/Outer_Membr_Metalloprot"/>
</dbReference>
<dbReference type="Proteomes" id="UP000599024">
    <property type="component" value="Unassembled WGS sequence"/>
</dbReference>
<keyword evidence="5" id="KW-0862">Zinc</keyword>
<evidence type="ECO:0000256" key="3">
    <source>
        <dbReference type="ARBA" id="ARBA00022723"/>
    </source>
</evidence>
<dbReference type="SMART" id="SM00028">
    <property type="entry name" value="TPR"/>
    <property type="match status" value="3"/>
</dbReference>
<keyword evidence="7" id="KW-0175">Coiled coil</keyword>
<sequence>MFRLKRILVLILITAMLQFSWVQPVPAFSITEEREVGEQLLFQIRKAFSLFDEPDIAQYINDLGREVLEVAGIQYFDYHFYVINNKEFNAFAAPSGLIFFHSGLIETMNREDELVSVMAHEIGHIVSRHISSRMEKGAKVSAASLAVALAGVALGAGALSQALMIGSLATGEAVNLHFSRQDEEEADLLAYDWMKKLERNPEAQEEMLKTMRRIVRYRMGQIPQYLLTHPDPEARLDYVQSLLSLEDQSVKVKADAEDFRFIRMKYRMLSQFEDTHRYRALWGRQAADPEATDFSQMMATYGLALLNQGENNLSAAREKLADVAAFFPDQSILLVDQGVVELASGNTQRAHNLIKKAHDQDRQDLWALFQLARVHQTLGNQDQAAEMFLEVAAMLPDVPKVYFELGRIRAAQGRAGDAACYLGKYYLYEGRTKLARQNLKQALANKKTTQELKDEAESLLATLKRLEQ</sequence>
<dbReference type="InterPro" id="IPR011990">
    <property type="entry name" value="TPR-like_helical_dom_sf"/>
</dbReference>
<keyword evidence="6 9" id="KW-0482">Metalloprotease</keyword>
<keyword evidence="4" id="KW-0378">Hydrolase</keyword>
<dbReference type="Gene3D" id="3.30.2010.10">
    <property type="entry name" value="Metalloproteases ('zincins'), catalytic domain"/>
    <property type="match status" value="1"/>
</dbReference>
<keyword evidence="2" id="KW-0645">Protease</keyword>
<gene>
    <name evidence="9" type="ORF">H8E79_04170</name>
</gene>
<dbReference type="CDD" id="cd07333">
    <property type="entry name" value="M48C_bepA_like"/>
    <property type="match status" value="1"/>
</dbReference>
<dbReference type="SUPFAM" id="SSF48452">
    <property type="entry name" value="TPR-like"/>
    <property type="match status" value="1"/>
</dbReference>
<proteinExistence type="predicted"/>
<dbReference type="EMBL" id="JACNLK010000035">
    <property type="protein sequence ID" value="MBC8208348.1"/>
    <property type="molecule type" value="Genomic_DNA"/>
</dbReference>
<evidence type="ECO:0000256" key="5">
    <source>
        <dbReference type="ARBA" id="ARBA00022833"/>
    </source>
</evidence>
<feature type="coiled-coil region" evidence="7">
    <location>
        <begin position="439"/>
        <end position="466"/>
    </location>
</feature>
<dbReference type="Gene3D" id="1.25.40.10">
    <property type="entry name" value="Tetratricopeptide repeat domain"/>
    <property type="match status" value="1"/>
</dbReference>
<reference evidence="9 10" key="1">
    <citation type="submission" date="2020-08" db="EMBL/GenBank/DDBJ databases">
        <title>Bridging the membrane lipid divide: bacteria of the FCB group superphylum have the potential to synthesize archaeal ether lipids.</title>
        <authorList>
            <person name="Villanueva L."/>
            <person name="Von Meijenfeldt F.A.B."/>
            <person name="Westbye A.B."/>
            <person name="Yadav S."/>
            <person name="Hopmans E.C."/>
            <person name="Dutilh B.E."/>
            <person name="Sinninghe Damste J.S."/>
        </authorList>
    </citation>
    <scope>NUCLEOTIDE SEQUENCE [LARGE SCALE GENOMIC DNA]</scope>
    <source>
        <strain evidence="9">NIOZ-UU81</strain>
    </source>
</reference>
<dbReference type="GO" id="GO:0016020">
    <property type="term" value="C:membrane"/>
    <property type="evidence" value="ECO:0007669"/>
    <property type="project" value="TreeGrafter"/>
</dbReference>
<comment type="cofactor">
    <cofactor evidence="1">
        <name>Zn(2+)</name>
        <dbReference type="ChEBI" id="CHEBI:29105"/>
    </cofactor>
</comment>
<evidence type="ECO:0000259" key="8">
    <source>
        <dbReference type="Pfam" id="PF01435"/>
    </source>
</evidence>
<dbReference type="Pfam" id="PF14559">
    <property type="entry name" value="TPR_19"/>
    <property type="match status" value="1"/>
</dbReference>
<dbReference type="GO" id="GO:0004222">
    <property type="term" value="F:metalloendopeptidase activity"/>
    <property type="evidence" value="ECO:0007669"/>
    <property type="project" value="InterPro"/>
</dbReference>
<evidence type="ECO:0000256" key="4">
    <source>
        <dbReference type="ARBA" id="ARBA00022801"/>
    </source>
</evidence>
<evidence type="ECO:0000256" key="7">
    <source>
        <dbReference type="SAM" id="Coils"/>
    </source>
</evidence>
<organism evidence="9 10">
    <name type="scientific">Candidatus Desulfatifera sulfidica</name>
    <dbReference type="NCBI Taxonomy" id="2841691"/>
    <lineage>
        <taxon>Bacteria</taxon>
        <taxon>Pseudomonadati</taxon>
        <taxon>Thermodesulfobacteriota</taxon>
        <taxon>Desulfobulbia</taxon>
        <taxon>Desulfobulbales</taxon>
        <taxon>Desulfobulbaceae</taxon>
        <taxon>Candidatus Desulfatifera</taxon>
    </lineage>
</organism>
<accession>A0A8J6N7S3</accession>
<dbReference type="GO" id="GO:0046872">
    <property type="term" value="F:metal ion binding"/>
    <property type="evidence" value="ECO:0007669"/>
    <property type="project" value="UniProtKB-KW"/>
</dbReference>
<evidence type="ECO:0000313" key="9">
    <source>
        <dbReference type="EMBL" id="MBC8208348.1"/>
    </source>
</evidence>
<dbReference type="PANTHER" id="PTHR22726:SF1">
    <property type="entry name" value="METALLOENDOPEPTIDASE OMA1, MITOCHONDRIAL"/>
    <property type="match status" value="1"/>
</dbReference>
<feature type="domain" description="Peptidase M48" evidence="8">
    <location>
        <begin position="58"/>
        <end position="240"/>
    </location>
</feature>
<dbReference type="InterPro" id="IPR019734">
    <property type="entry name" value="TPR_rpt"/>
</dbReference>
<dbReference type="AlphaFoldDB" id="A0A8J6N7S3"/>
<evidence type="ECO:0000313" key="10">
    <source>
        <dbReference type="Proteomes" id="UP000599024"/>
    </source>
</evidence>
<keyword evidence="3" id="KW-0479">Metal-binding</keyword>
<dbReference type="Pfam" id="PF01435">
    <property type="entry name" value="Peptidase_M48"/>
    <property type="match status" value="1"/>
</dbReference>
<evidence type="ECO:0000256" key="2">
    <source>
        <dbReference type="ARBA" id="ARBA00022670"/>
    </source>
</evidence>
<dbReference type="InterPro" id="IPR001915">
    <property type="entry name" value="Peptidase_M48"/>
</dbReference>
<dbReference type="PANTHER" id="PTHR22726">
    <property type="entry name" value="METALLOENDOPEPTIDASE OMA1"/>
    <property type="match status" value="1"/>
</dbReference>